<name>A0A133PXL8_9BACT</name>
<dbReference type="EMBL" id="LRQG01000197">
    <property type="protein sequence ID" value="KXA34756.1"/>
    <property type="molecule type" value="Genomic_DNA"/>
</dbReference>
<dbReference type="Proteomes" id="UP000070533">
    <property type="component" value="Unassembled WGS sequence"/>
</dbReference>
<organism evidence="2 3">
    <name type="scientific">Prevotella corporis</name>
    <dbReference type="NCBI Taxonomy" id="28128"/>
    <lineage>
        <taxon>Bacteria</taxon>
        <taxon>Pseudomonadati</taxon>
        <taxon>Bacteroidota</taxon>
        <taxon>Bacteroidia</taxon>
        <taxon>Bacteroidales</taxon>
        <taxon>Prevotellaceae</taxon>
        <taxon>Prevotella</taxon>
    </lineage>
</organism>
<dbReference type="PATRIC" id="fig|28128.5.peg.2285"/>
<sequence>MKPLYALFALLLLTSCDVGTAFRRMLYDDVPHDFGAAYEEPEEATVIYSNDDYSDDGGEDEIDEWTSWALRKRPYKFGQQTEELDEEDLKPIPFIDQ</sequence>
<protein>
    <submittedName>
        <fullName evidence="2">Ribonuclease H domain protein</fullName>
    </submittedName>
</protein>
<feature type="chain" id="PRO_5007458360" evidence="1">
    <location>
        <begin position="22"/>
        <end position="97"/>
    </location>
</feature>
<comment type="caution">
    <text evidence="2">The sequence shown here is derived from an EMBL/GenBank/DDBJ whole genome shotgun (WGS) entry which is preliminary data.</text>
</comment>
<dbReference type="RefSeq" id="WP_060941138.1">
    <property type="nucleotide sequence ID" value="NZ_KQ957308.1"/>
</dbReference>
<gene>
    <name evidence="2" type="ORF">HMPREF3226_02221</name>
</gene>
<reference evidence="3" key="1">
    <citation type="submission" date="2016-01" db="EMBL/GenBank/DDBJ databases">
        <authorList>
            <person name="Mitreva M."/>
            <person name="Pepin K.H."/>
            <person name="Mihindukulasuriya K.A."/>
            <person name="Fulton R."/>
            <person name="Fronick C."/>
            <person name="O'Laughlin M."/>
            <person name="Miner T."/>
            <person name="Herter B."/>
            <person name="Rosa B.A."/>
            <person name="Cordes M."/>
            <person name="Tomlinson C."/>
            <person name="Wollam A."/>
            <person name="Palsikar V.B."/>
            <person name="Mardis E.R."/>
            <person name="Wilson R.K."/>
        </authorList>
    </citation>
    <scope>NUCLEOTIDE SEQUENCE [LARGE SCALE GENOMIC DNA]</scope>
    <source>
        <strain evidence="3">MJR7716</strain>
    </source>
</reference>
<evidence type="ECO:0000256" key="1">
    <source>
        <dbReference type="SAM" id="SignalP"/>
    </source>
</evidence>
<evidence type="ECO:0000313" key="2">
    <source>
        <dbReference type="EMBL" id="KXA34756.1"/>
    </source>
</evidence>
<proteinExistence type="predicted"/>
<keyword evidence="1" id="KW-0732">Signal</keyword>
<dbReference type="PROSITE" id="PS51257">
    <property type="entry name" value="PROKAR_LIPOPROTEIN"/>
    <property type="match status" value="1"/>
</dbReference>
<evidence type="ECO:0000313" key="3">
    <source>
        <dbReference type="Proteomes" id="UP000070533"/>
    </source>
</evidence>
<dbReference type="STRING" id="28128.HMPREF3226_02221"/>
<dbReference type="AlphaFoldDB" id="A0A133PXL8"/>
<feature type="signal peptide" evidence="1">
    <location>
        <begin position="1"/>
        <end position="21"/>
    </location>
</feature>
<accession>A0A133PXL8</accession>
<keyword evidence="3" id="KW-1185">Reference proteome</keyword>